<keyword evidence="4" id="KW-1185">Reference proteome</keyword>
<dbReference type="PANTHER" id="PTHR12419">
    <property type="entry name" value="OTU DOMAIN CONTAINING PROTEIN"/>
    <property type="match status" value="1"/>
</dbReference>
<dbReference type="GO" id="GO:0016579">
    <property type="term" value="P:protein deubiquitination"/>
    <property type="evidence" value="ECO:0007669"/>
    <property type="project" value="TreeGrafter"/>
</dbReference>
<keyword evidence="3" id="KW-0378">Hydrolase</keyword>
<dbReference type="Proteomes" id="UP001176517">
    <property type="component" value="Unassembled WGS sequence"/>
</dbReference>
<sequence>MPSRKRMGKVSYPSKNADSTTGANASANKKPTAPTLQHQDSLRADIEAARESLSSPESALQPSTSGNTLDSLSATGTGQDPGGAGDDDVDDIADALLAALDARDEADGEVQKASQAEQHSKRTLIGGGVKKKSKAQAKKEKRAAEEEAMRVQAREELKANGGQPDLAAAERRGIGELCEVLNSEMYEINPDGHCLYAAVADQLGVRKNQPTDYKSARHATASYMRAHPDDFIPFVTDEDVVTGAKEEVGKESVERTPEEHFAAYCKAIEDTGVWGGQPEILALSHAYEVPIHVVQVGMPILKIGEEAYGSSSGSGVRPLVISYHRHMYGLGEHYNSLRPR</sequence>
<dbReference type="SUPFAM" id="SSF54001">
    <property type="entry name" value="Cysteine proteinases"/>
    <property type="match status" value="1"/>
</dbReference>
<gene>
    <name evidence="3" type="primary">OTU2</name>
    <name evidence="3" type="ORF">OC846_001123</name>
</gene>
<comment type="caution">
    <text evidence="3">The sequence shown here is derived from an EMBL/GenBank/DDBJ whole genome shotgun (WGS) entry which is preliminary data.</text>
</comment>
<protein>
    <submittedName>
        <fullName evidence="3">OTU protein</fullName>
        <ecNumber evidence="3">3.4.19.12</ecNumber>
    </submittedName>
</protein>
<name>A0AAN6K057_9BASI</name>
<dbReference type="InterPro" id="IPR038765">
    <property type="entry name" value="Papain-like_cys_pep_sf"/>
</dbReference>
<dbReference type="InterPro" id="IPR050704">
    <property type="entry name" value="Peptidase_C85-like"/>
</dbReference>
<evidence type="ECO:0000313" key="4">
    <source>
        <dbReference type="Proteomes" id="UP001176517"/>
    </source>
</evidence>
<dbReference type="PROSITE" id="PS50802">
    <property type="entry name" value="OTU"/>
    <property type="match status" value="1"/>
</dbReference>
<reference evidence="3" key="1">
    <citation type="journal article" date="2023" name="PhytoFront">
        <title>Draft Genome Resources of Seven Strains of Tilletia horrida, Causal Agent of Kernel Smut of Rice.</title>
        <authorList>
            <person name="Khanal S."/>
            <person name="Antony Babu S."/>
            <person name="Zhou X.G."/>
        </authorList>
    </citation>
    <scope>NUCLEOTIDE SEQUENCE</scope>
    <source>
        <strain evidence="3">TX6</strain>
    </source>
</reference>
<dbReference type="GO" id="GO:0004843">
    <property type="term" value="F:cysteine-type deubiquitinase activity"/>
    <property type="evidence" value="ECO:0007669"/>
    <property type="project" value="UniProtKB-EC"/>
</dbReference>
<feature type="region of interest" description="Disordered" evidence="1">
    <location>
        <begin position="1"/>
        <end position="91"/>
    </location>
</feature>
<dbReference type="AlphaFoldDB" id="A0AAN6K057"/>
<accession>A0AAN6K057</accession>
<dbReference type="CDD" id="cd22748">
    <property type="entry name" value="OTU_OTUD6-like"/>
    <property type="match status" value="1"/>
</dbReference>
<dbReference type="EMBL" id="JAPDMZ010000015">
    <property type="protein sequence ID" value="KAK0556426.1"/>
    <property type="molecule type" value="Genomic_DNA"/>
</dbReference>
<dbReference type="Gene3D" id="3.90.70.80">
    <property type="match status" value="1"/>
</dbReference>
<dbReference type="PANTHER" id="PTHR12419:SF10">
    <property type="entry name" value="DEUBIQUITINASE OTUD6B"/>
    <property type="match status" value="1"/>
</dbReference>
<dbReference type="EC" id="3.4.19.12" evidence="3"/>
<feature type="domain" description="OTU" evidence="2">
    <location>
        <begin position="183"/>
        <end position="340"/>
    </location>
</feature>
<evidence type="ECO:0000256" key="1">
    <source>
        <dbReference type="SAM" id="MobiDB-lite"/>
    </source>
</evidence>
<evidence type="ECO:0000259" key="2">
    <source>
        <dbReference type="PROSITE" id="PS50802"/>
    </source>
</evidence>
<feature type="compositionally biased region" description="Polar residues" evidence="1">
    <location>
        <begin position="13"/>
        <end position="39"/>
    </location>
</feature>
<dbReference type="InterPro" id="IPR003323">
    <property type="entry name" value="OTU_dom"/>
</dbReference>
<feature type="compositionally biased region" description="Basic and acidic residues" evidence="1">
    <location>
        <begin position="40"/>
        <end position="50"/>
    </location>
</feature>
<feature type="compositionally biased region" description="Polar residues" evidence="1">
    <location>
        <begin position="52"/>
        <end position="75"/>
    </location>
</feature>
<feature type="compositionally biased region" description="Basic residues" evidence="1">
    <location>
        <begin position="129"/>
        <end position="141"/>
    </location>
</feature>
<dbReference type="Pfam" id="PF02338">
    <property type="entry name" value="OTU"/>
    <property type="match status" value="1"/>
</dbReference>
<feature type="region of interest" description="Disordered" evidence="1">
    <location>
        <begin position="104"/>
        <end position="145"/>
    </location>
</feature>
<evidence type="ECO:0000313" key="3">
    <source>
        <dbReference type="EMBL" id="KAK0556426.1"/>
    </source>
</evidence>
<organism evidence="3 4">
    <name type="scientific">Tilletia horrida</name>
    <dbReference type="NCBI Taxonomy" id="155126"/>
    <lineage>
        <taxon>Eukaryota</taxon>
        <taxon>Fungi</taxon>
        <taxon>Dikarya</taxon>
        <taxon>Basidiomycota</taxon>
        <taxon>Ustilaginomycotina</taxon>
        <taxon>Exobasidiomycetes</taxon>
        <taxon>Tilletiales</taxon>
        <taxon>Tilletiaceae</taxon>
        <taxon>Tilletia</taxon>
    </lineage>
</organism>
<proteinExistence type="predicted"/>